<gene>
    <name evidence="7" type="ORF">MRX98_14185</name>
</gene>
<dbReference type="PROSITE" id="PS00108">
    <property type="entry name" value="PROTEIN_KINASE_ST"/>
    <property type="match status" value="1"/>
</dbReference>
<dbReference type="InterPro" id="IPR017441">
    <property type="entry name" value="Protein_kinase_ATP_BS"/>
</dbReference>
<keyword evidence="2 5" id="KW-0547">Nucleotide-binding</keyword>
<evidence type="ECO:0000256" key="3">
    <source>
        <dbReference type="ARBA" id="ARBA00022777"/>
    </source>
</evidence>
<proteinExistence type="predicted"/>
<dbReference type="InterPro" id="IPR011009">
    <property type="entry name" value="Kinase-like_dom_sf"/>
</dbReference>
<evidence type="ECO:0000256" key="2">
    <source>
        <dbReference type="ARBA" id="ARBA00022741"/>
    </source>
</evidence>
<dbReference type="PANTHER" id="PTHR43289:SF6">
    <property type="entry name" value="SERINE_THREONINE-PROTEIN KINASE NEKL-3"/>
    <property type="match status" value="1"/>
</dbReference>
<dbReference type="SMART" id="SM00220">
    <property type="entry name" value="S_TKc"/>
    <property type="match status" value="1"/>
</dbReference>
<reference evidence="7" key="1">
    <citation type="submission" date="2022-04" db="EMBL/GenBank/DDBJ databases">
        <title>Desulfatitalea alkaliphila sp. nov., a novel anaerobic sulfate-reducing bacterium isolated from terrestrial mud volcano, Taman Peninsula, Russia.</title>
        <authorList>
            <person name="Khomyakova M.A."/>
            <person name="Merkel A.Y."/>
            <person name="Slobodkin A.I."/>
        </authorList>
    </citation>
    <scope>NUCLEOTIDE SEQUENCE</scope>
    <source>
        <strain evidence="7">M08but</strain>
    </source>
</reference>
<accession>A0AA41RAS8</accession>
<dbReference type="PROSITE" id="PS00107">
    <property type="entry name" value="PROTEIN_KINASE_ATP"/>
    <property type="match status" value="1"/>
</dbReference>
<dbReference type="SUPFAM" id="SSF56112">
    <property type="entry name" value="Protein kinase-like (PK-like)"/>
    <property type="match status" value="1"/>
</dbReference>
<organism evidence="7 8">
    <name type="scientific">Desulfatitalea alkaliphila</name>
    <dbReference type="NCBI Taxonomy" id="2929485"/>
    <lineage>
        <taxon>Bacteria</taxon>
        <taxon>Pseudomonadati</taxon>
        <taxon>Thermodesulfobacteriota</taxon>
        <taxon>Desulfobacteria</taxon>
        <taxon>Desulfobacterales</taxon>
        <taxon>Desulfosarcinaceae</taxon>
        <taxon>Desulfatitalea</taxon>
    </lineage>
</organism>
<dbReference type="PANTHER" id="PTHR43289">
    <property type="entry name" value="MITOGEN-ACTIVATED PROTEIN KINASE KINASE KINASE 20-RELATED"/>
    <property type="match status" value="1"/>
</dbReference>
<dbReference type="Gene3D" id="1.10.510.10">
    <property type="entry name" value="Transferase(Phosphotransferase) domain 1"/>
    <property type="match status" value="1"/>
</dbReference>
<dbReference type="Proteomes" id="UP001165427">
    <property type="component" value="Unassembled WGS sequence"/>
</dbReference>
<dbReference type="Pfam" id="PF00069">
    <property type="entry name" value="Pkinase"/>
    <property type="match status" value="1"/>
</dbReference>
<evidence type="ECO:0000256" key="4">
    <source>
        <dbReference type="ARBA" id="ARBA00022840"/>
    </source>
</evidence>
<name>A0AA41RAS8_9BACT</name>
<keyword evidence="1" id="KW-0808">Transferase</keyword>
<protein>
    <submittedName>
        <fullName evidence="7">Protein kinase</fullName>
    </submittedName>
</protein>
<evidence type="ECO:0000259" key="6">
    <source>
        <dbReference type="PROSITE" id="PS50011"/>
    </source>
</evidence>
<feature type="binding site" evidence="5">
    <location>
        <position position="36"/>
    </location>
    <ligand>
        <name>ATP</name>
        <dbReference type="ChEBI" id="CHEBI:30616"/>
    </ligand>
</feature>
<comment type="caution">
    <text evidence="7">The sequence shown here is derived from an EMBL/GenBank/DDBJ whole genome shotgun (WGS) entry which is preliminary data.</text>
</comment>
<dbReference type="InterPro" id="IPR000719">
    <property type="entry name" value="Prot_kinase_dom"/>
</dbReference>
<dbReference type="GO" id="GO:0004674">
    <property type="term" value="F:protein serine/threonine kinase activity"/>
    <property type="evidence" value="ECO:0007669"/>
    <property type="project" value="TreeGrafter"/>
</dbReference>
<dbReference type="RefSeq" id="WP_246910701.1">
    <property type="nucleotide sequence ID" value="NZ_JALJRB010000016.1"/>
</dbReference>
<keyword evidence="3 7" id="KW-0418">Kinase</keyword>
<dbReference type="GO" id="GO:0005524">
    <property type="term" value="F:ATP binding"/>
    <property type="evidence" value="ECO:0007669"/>
    <property type="project" value="UniProtKB-UniRule"/>
</dbReference>
<dbReference type="EMBL" id="JALJRB010000016">
    <property type="protein sequence ID" value="MCJ8501728.1"/>
    <property type="molecule type" value="Genomic_DNA"/>
</dbReference>
<dbReference type="AlphaFoldDB" id="A0AA41RAS8"/>
<sequence>MRHIGRYRIQGLLGRGGMAKVFKVRLPVIDKTAALKLLAPDPLLARLMGTAALRQWFVDEARAMAALHHPNIVAIHDFDHHEEEPFYVMAFFANNLGDMMGETYRVEQPSRRIAPDKVLHYSAQTLAGLACLHDAGLVHRDIKPFNLLVTAQDTVKICDFGLSRLRGETFAGPSHLKVGSPFYAAPEQETDPDSAGPAADLYALGVMVYRMLTGRLPAGPPHDAAYGPPSRRNSDLNPTWDRFVARAIDPRPDRRFPDAAAMHQALEHLAEHWRTEKERTCAIPPPAPEPAGTPPIPPLRAVPIKAPPRNARTTFGLDPLWRPLHYTANAFATPQADIVTDHATGLVWQRAGSPYPHTWQSAQAFIDGLNRQEWAGYRNWRLPTIDELTTLLRPAPQIRDLCQPPLFDTTQRWIWSADRSTFTAAYYADMALGFIGRQDFSAPYYVRAVRTP</sequence>
<dbReference type="PROSITE" id="PS50011">
    <property type="entry name" value="PROTEIN_KINASE_DOM"/>
    <property type="match status" value="1"/>
</dbReference>
<evidence type="ECO:0000313" key="8">
    <source>
        <dbReference type="Proteomes" id="UP001165427"/>
    </source>
</evidence>
<dbReference type="Pfam" id="PF07603">
    <property type="entry name" value="Lcl_C"/>
    <property type="match status" value="1"/>
</dbReference>
<feature type="domain" description="Protein kinase" evidence="6">
    <location>
        <begin position="7"/>
        <end position="266"/>
    </location>
</feature>
<dbReference type="CDD" id="cd14014">
    <property type="entry name" value="STKc_PknB_like"/>
    <property type="match status" value="1"/>
</dbReference>
<keyword evidence="8" id="KW-1185">Reference proteome</keyword>
<evidence type="ECO:0000256" key="1">
    <source>
        <dbReference type="ARBA" id="ARBA00022679"/>
    </source>
</evidence>
<dbReference type="InterPro" id="IPR008271">
    <property type="entry name" value="Ser/Thr_kinase_AS"/>
</dbReference>
<dbReference type="Gene3D" id="3.30.200.20">
    <property type="entry name" value="Phosphorylase Kinase, domain 1"/>
    <property type="match status" value="1"/>
</dbReference>
<evidence type="ECO:0000256" key="5">
    <source>
        <dbReference type="PROSITE-ProRule" id="PRU10141"/>
    </source>
</evidence>
<dbReference type="InterPro" id="IPR011460">
    <property type="entry name" value="Lcl_C"/>
</dbReference>
<evidence type="ECO:0000313" key="7">
    <source>
        <dbReference type="EMBL" id="MCJ8501728.1"/>
    </source>
</evidence>
<keyword evidence="4 5" id="KW-0067">ATP-binding</keyword>